<evidence type="ECO:0000313" key="5">
    <source>
        <dbReference type="Proteomes" id="UP000051950"/>
    </source>
</evidence>
<dbReference type="CDD" id="cd14949">
    <property type="entry name" value="Asparaginase_2_like_3"/>
    <property type="match status" value="1"/>
</dbReference>
<gene>
    <name evidence="4" type="ORF">ASU31_02050</name>
</gene>
<evidence type="ECO:0000256" key="2">
    <source>
        <dbReference type="PIRSR" id="PIRSR600246-2"/>
    </source>
</evidence>
<dbReference type="GO" id="GO:0016811">
    <property type="term" value="F:hydrolase activity, acting on carbon-nitrogen (but not peptide) bonds, in linear amides"/>
    <property type="evidence" value="ECO:0007669"/>
    <property type="project" value="UniProtKB-ARBA"/>
</dbReference>
<dbReference type="AlphaFoldDB" id="A0A0T5VW69"/>
<dbReference type="EMBL" id="LMZQ01000001">
    <property type="protein sequence ID" value="KRT18091.1"/>
    <property type="molecule type" value="Genomic_DNA"/>
</dbReference>
<dbReference type="OrthoDB" id="9780217at2"/>
<protein>
    <submittedName>
        <fullName evidence="4">Asparaginase</fullName>
    </submittedName>
</protein>
<dbReference type="InterPro" id="IPR000246">
    <property type="entry name" value="Peptidase_T2"/>
</dbReference>
<evidence type="ECO:0000313" key="4">
    <source>
        <dbReference type="EMBL" id="KRT18091.1"/>
    </source>
</evidence>
<evidence type="ECO:0000256" key="1">
    <source>
        <dbReference type="PIRSR" id="PIRSR600246-1"/>
    </source>
</evidence>
<dbReference type="Pfam" id="PF01112">
    <property type="entry name" value="Asparaginase_2"/>
    <property type="match status" value="1"/>
</dbReference>
<dbReference type="PANTHER" id="PTHR10188">
    <property type="entry name" value="L-ASPARAGINASE"/>
    <property type="match status" value="1"/>
</dbReference>
<reference evidence="4 5" key="1">
    <citation type="submission" date="2015-11" db="EMBL/GenBank/DDBJ databases">
        <title>Sequence of Pedobacter ginsenosidimutans.</title>
        <authorList>
            <person name="Carson E."/>
            <person name="Keyser V."/>
            <person name="Newman J."/>
            <person name="Miller J."/>
        </authorList>
    </citation>
    <scope>NUCLEOTIDE SEQUENCE [LARGE SCALE GENOMIC DNA]</scope>
    <source>
        <strain evidence="4 5">KACC 14530</strain>
    </source>
</reference>
<name>A0A0T5VW69_9SPHI</name>
<dbReference type="PANTHER" id="PTHR10188:SF6">
    <property type="entry name" value="N(4)-(BETA-N-ACETYLGLUCOSAMINYL)-L-ASPARAGINASE"/>
    <property type="match status" value="1"/>
</dbReference>
<evidence type="ECO:0000256" key="3">
    <source>
        <dbReference type="PIRSR" id="PIRSR600246-3"/>
    </source>
</evidence>
<feature type="binding site" evidence="2">
    <location>
        <begin position="183"/>
        <end position="186"/>
    </location>
    <ligand>
        <name>substrate</name>
    </ligand>
</feature>
<dbReference type="SUPFAM" id="SSF56235">
    <property type="entry name" value="N-terminal nucleophile aminohydrolases (Ntn hydrolases)"/>
    <property type="match status" value="1"/>
</dbReference>
<dbReference type="InterPro" id="IPR029055">
    <property type="entry name" value="Ntn_hydrolases_N"/>
</dbReference>
<accession>A0A0T5VW69</accession>
<comment type="caution">
    <text evidence="4">The sequence shown here is derived from an EMBL/GenBank/DDBJ whole genome shotgun (WGS) entry which is preliminary data.</text>
</comment>
<feature type="active site" description="Nucleophile" evidence="1">
    <location>
        <position position="155"/>
    </location>
</feature>
<dbReference type="Proteomes" id="UP000051950">
    <property type="component" value="Unassembled WGS sequence"/>
</dbReference>
<dbReference type="RefSeq" id="WP_057930721.1">
    <property type="nucleotide sequence ID" value="NZ_LMZQ01000001.1"/>
</dbReference>
<organism evidence="4 5">
    <name type="scientific">Pedobacter ginsenosidimutans</name>
    <dbReference type="NCBI Taxonomy" id="687842"/>
    <lineage>
        <taxon>Bacteria</taxon>
        <taxon>Pseudomonadati</taxon>
        <taxon>Bacteroidota</taxon>
        <taxon>Sphingobacteriia</taxon>
        <taxon>Sphingobacteriales</taxon>
        <taxon>Sphingobacteriaceae</taxon>
        <taxon>Pedobacter</taxon>
    </lineage>
</organism>
<proteinExistence type="predicted"/>
<feature type="site" description="Cleavage; by autolysis" evidence="3">
    <location>
        <begin position="154"/>
        <end position="155"/>
    </location>
</feature>
<keyword evidence="5" id="KW-1185">Reference proteome</keyword>
<sequence>MKLIIHGGFFSESSTNQETKKAKQDALASIVTLGHEYLKTHTALETVVYTVALLEDNELFNAGIGSQIQSDGKVRLSAALMDGKTEKFSGVINVEDVKNPIQIAENLLTYDDRVLSGDGAQRFARTNGFEYFNPITPQRQSEYEAKLNQKNNKGTVGCVALDADGNLAAATSTGGKGFEIPCRVSDSATVAGNYANQYAGISCTGVGEDIVSGALAAKIVTRVTDGFSLKEASDKSFAELKAIDGFAGVVGISTAGEVYHCDSHPYMVWASFDVNLQVFS</sequence>
<dbReference type="Gene3D" id="3.60.20.30">
    <property type="entry name" value="(Glycosyl)asparaginase"/>
    <property type="match status" value="1"/>
</dbReference>
<dbReference type="STRING" id="687842.ASU31_02050"/>
<feature type="binding site" evidence="2">
    <location>
        <begin position="204"/>
        <end position="207"/>
    </location>
    <ligand>
        <name>substrate</name>
    </ligand>
</feature>